<dbReference type="RefSeq" id="WP_090941506.1">
    <property type="nucleotide sequence ID" value="NZ_FOKJ01000058.1"/>
</dbReference>
<name>A0A1I4F086_9GAMM</name>
<dbReference type="AlphaFoldDB" id="A0A1I4F086"/>
<dbReference type="EMBL" id="FOSX01000056">
    <property type="protein sequence ID" value="SFL09801.1"/>
    <property type="molecule type" value="Genomic_DNA"/>
</dbReference>
<evidence type="ECO:0000313" key="3">
    <source>
        <dbReference type="Proteomes" id="UP000198861"/>
    </source>
</evidence>
<evidence type="ECO:0000313" key="2">
    <source>
        <dbReference type="EMBL" id="SFL09801.1"/>
    </source>
</evidence>
<keyword evidence="3" id="KW-1185">Reference proteome</keyword>
<evidence type="ECO:0000313" key="4">
    <source>
        <dbReference type="Proteomes" id="UP000199579"/>
    </source>
</evidence>
<dbReference type="Proteomes" id="UP000199579">
    <property type="component" value="Unassembled WGS sequence"/>
</dbReference>
<dbReference type="Proteomes" id="UP000198861">
    <property type="component" value="Unassembled WGS sequence"/>
</dbReference>
<protein>
    <submittedName>
        <fullName evidence="2">Uncharacterized protein</fullName>
    </submittedName>
</protein>
<reference evidence="2 4" key="2">
    <citation type="submission" date="2016-10" db="EMBL/GenBank/DDBJ databases">
        <authorList>
            <person name="de Groot N.N."/>
        </authorList>
    </citation>
    <scope>NUCLEOTIDE SEQUENCE [LARGE SCALE GENOMIC DNA]</scope>
    <source>
        <strain evidence="2 4">DSM 381</strain>
    </source>
</reference>
<gene>
    <name evidence="1" type="ORF">SAMN04244571_03153</name>
    <name evidence="2" type="ORF">SAMN04244574_03095</name>
</gene>
<dbReference type="EMBL" id="FOKJ01000058">
    <property type="protein sequence ID" value="SFB48596.1"/>
    <property type="molecule type" value="Genomic_DNA"/>
</dbReference>
<sequence>MAVQIEPITFSGERITSGIAIVPDDGSAPRVIGTLRAEPLEQVFGQYGKHLFNLAGTVNAELQTFLATGGKLENWVPNMQGVYAGSIIPTRNSSLEAVVRSAQTHSSLFSAKGNDKPSEEPEDKSLGKLHKEIKRLVIGTREGFKERFNRPMELYGRKGKATISYVGTHLAINLSTLDPTTNATYQCATAQRKITHLLRLRDIQIGHDHDELLLGIWIPRRDLTPSQESHLDSYTTELAYAAEKAKVGFQVAYGGGDLKEAARPFARKILADA</sequence>
<reference evidence="1 3" key="1">
    <citation type="submission" date="2016-10" db="EMBL/GenBank/DDBJ databases">
        <authorList>
            <person name="Varghese N."/>
            <person name="Submissions S."/>
        </authorList>
    </citation>
    <scope>NUCLEOTIDE SEQUENCE [LARGE SCALE GENOMIC DNA]</scope>
    <source>
        <strain evidence="1 3">DSM 282</strain>
    </source>
</reference>
<evidence type="ECO:0000313" key="1">
    <source>
        <dbReference type="EMBL" id="SFB48596.1"/>
    </source>
</evidence>
<proteinExistence type="predicted"/>
<accession>A0A1I4F086</accession>
<organism evidence="2 4">
    <name type="scientific">Azotobacter beijerinckii</name>
    <dbReference type="NCBI Taxonomy" id="170623"/>
    <lineage>
        <taxon>Bacteria</taxon>
        <taxon>Pseudomonadati</taxon>
        <taxon>Pseudomonadota</taxon>
        <taxon>Gammaproteobacteria</taxon>
        <taxon>Pseudomonadales</taxon>
        <taxon>Pseudomonadaceae</taxon>
        <taxon>Azotobacter</taxon>
    </lineage>
</organism>